<proteinExistence type="predicted"/>
<name>A0A0E9UVB1_ANGAN</name>
<dbReference type="AlphaFoldDB" id="A0A0E9UVB1"/>
<evidence type="ECO:0000313" key="1">
    <source>
        <dbReference type="EMBL" id="JAH69799.1"/>
    </source>
</evidence>
<organism evidence="1">
    <name type="scientific">Anguilla anguilla</name>
    <name type="common">European freshwater eel</name>
    <name type="synonym">Muraena anguilla</name>
    <dbReference type="NCBI Taxonomy" id="7936"/>
    <lineage>
        <taxon>Eukaryota</taxon>
        <taxon>Metazoa</taxon>
        <taxon>Chordata</taxon>
        <taxon>Craniata</taxon>
        <taxon>Vertebrata</taxon>
        <taxon>Euteleostomi</taxon>
        <taxon>Actinopterygii</taxon>
        <taxon>Neopterygii</taxon>
        <taxon>Teleostei</taxon>
        <taxon>Anguilliformes</taxon>
        <taxon>Anguillidae</taxon>
        <taxon>Anguilla</taxon>
    </lineage>
</organism>
<dbReference type="EMBL" id="GBXM01060574">
    <property type="protein sequence ID" value="JAH48003.1"/>
    <property type="molecule type" value="Transcribed_RNA"/>
</dbReference>
<dbReference type="EMBL" id="GBXM01027715">
    <property type="protein sequence ID" value="JAH80862.1"/>
    <property type="molecule type" value="Transcribed_RNA"/>
</dbReference>
<reference evidence="1" key="1">
    <citation type="submission" date="2014-11" db="EMBL/GenBank/DDBJ databases">
        <authorList>
            <person name="Amaro Gonzalez C."/>
        </authorList>
    </citation>
    <scope>NUCLEOTIDE SEQUENCE</scope>
</reference>
<dbReference type="EMBL" id="GBXM01038778">
    <property type="protein sequence ID" value="JAH69799.1"/>
    <property type="molecule type" value="Transcribed_RNA"/>
</dbReference>
<protein>
    <submittedName>
        <fullName evidence="1">Uncharacterized protein</fullName>
    </submittedName>
</protein>
<sequence length="50" mass="5784">MLRVPWAKILRLTFHLRPFKIVASQNQLVKIVQPYGASVAMQPVLPFSRH</sequence>
<accession>A0A0E9UVB1</accession>
<reference evidence="1" key="2">
    <citation type="journal article" date="2015" name="Fish Shellfish Immunol.">
        <title>Early steps in the European eel (Anguilla anguilla)-Vibrio vulnificus interaction in the gills: Role of the RtxA13 toxin.</title>
        <authorList>
            <person name="Callol A."/>
            <person name="Pajuelo D."/>
            <person name="Ebbesson L."/>
            <person name="Teles M."/>
            <person name="MacKenzie S."/>
            <person name="Amaro C."/>
        </authorList>
    </citation>
    <scope>NUCLEOTIDE SEQUENCE</scope>
</reference>